<dbReference type="Gene3D" id="3.80.10.10">
    <property type="entry name" value="Ribonuclease Inhibitor"/>
    <property type="match status" value="2"/>
</dbReference>
<dbReference type="PANTHER" id="PTHR24111:SF0">
    <property type="entry name" value="LEUCINE-RICH REPEAT-CONTAINING PROTEIN"/>
    <property type="match status" value="1"/>
</dbReference>
<dbReference type="InterPro" id="IPR052201">
    <property type="entry name" value="LRR-containing_regulator"/>
</dbReference>
<evidence type="ECO:0000256" key="2">
    <source>
        <dbReference type="SAM" id="MobiDB-lite"/>
    </source>
</evidence>
<sequence length="471" mass="51283">MDQASSHAHTWKLENTLVNPIASLSFVAVKPMAGGLLPAETQRQPEKSSPPIVQTYTGGGKDGVDMRQAQPQTEAPPKATPPVLTTPGAKGEVGASEPIICDQREADTGQLQPDSKIVCYDRKSVKALLGSLDHVGPGEIELIISSCSISTGEMEPLAKALSEGKIEFAELALDISALDQRGVEVLVDLLKKSPCVRRLHLINHNNCGWSDQSWKLIADALPEIRNLEALDIHFGSSYGINIENRQPLYAAIASCKSLRTVEFWSAGMNSPASRTLAESLRAHPGIKEVMLPDDALIAGHDHSALIQAIASHPGIEQAELSGALRQDDMEALMQKLETNTVLKSLRLDRISLASNDDRFAQATQAMLRHNHTLVELHVSSHQMTDASVQILANALAQNLSLRKFGLTAPLSYAKPTEKSVYAMIHMLDSNTAIREIDIDFYNKNTSGNWHMAVASHPAKRELHDKLANKRI</sequence>
<feature type="region of interest" description="Disordered" evidence="2">
    <location>
        <begin position="37"/>
        <end position="91"/>
    </location>
</feature>
<dbReference type="InterPro" id="IPR032675">
    <property type="entry name" value="LRR_dom_sf"/>
</dbReference>
<organism evidence="3 4">
    <name type="scientific">Noviherbaspirillum pedocola</name>
    <dbReference type="NCBI Taxonomy" id="2801341"/>
    <lineage>
        <taxon>Bacteria</taxon>
        <taxon>Pseudomonadati</taxon>
        <taxon>Pseudomonadota</taxon>
        <taxon>Betaproteobacteria</taxon>
        <taxon>Burkholderiales</taxon>
        <taxon>Oxalobacteraceae</taxon>
        <taxon>Noviherbaspirillum</taxon>
    </lineage>
</organism>
<comment type="caution">
    <text evidence="3">The sequence shown here is derived from an EMBL/GenBank/DDBJ whole genome shotgun (WGS) entry which is preliminary data.</text>
</comment>
<gene>
    <name evidence="3" type="ORF">JJB74_13350</name>
</gene>
<reference evidence="3" key="1">
    <citation type="submission" date="2021-01" db="EMBL/GenBank/DDBJ databases">
        <title>Genome sequence of strain Noviherbaspirillum sp. DKR-6.</title>
        <authorList>
            <person name="Chaudhary D.K."/>
        </authorList>
    </citation>
    <scope>NUCLEOTIDE SEQUENCE</scope>
    <source>
        <strain evidence="3">DKR-6</strain>
    </source>
</reference>
<dbReference type="AlphaFoldDB" id="A0A934SUN5"/>
<protein>
    <submittedName>
        <fullName evidence="3">Uncharacterized protein</fullName>
    </submittedName>
</protein>
<dbReference type="SUPFAM" id="SSF52047">
    <property type="entry name" value="RNI-like"/>
    <property type="match status" value="1"/>
</dbReference>
<proteinExistence type="predicted"/>
<keyword evidence="4" id="KW-1185">Reference proteome</keyword>
<dbReference type="Proteomes" id="UP000622890">
    <property type="component" value="Unassembled WGS sequence"/>
</dbReference>
<dbReference type="EMBL" id="JAEPBG010000005">
    <property type="protein sequence ID" value="MBK4735603.1"/>
    <property type="molecule type" value="Genomic_DNA"/>
</dbReference>
<dbReference type="RefSeq" id="WP_200592386.1">
    <property type="nucleotide sequence ID" value="NZ_JAEPBG010000005.1"/>
</dbReference>
<dbReference type="PANTHER" id="PTHR24111">
    <property type="entry name" value="LEUCINE-RICH REPEAT-CONTAINING PROTEIN 34"/>
    <property type="match status" value="1"/>
</dbReference>
<name>A0A934SUN5_9BURK</name>
<keyword evidence="1" id="KW-0677">Repeat</keyword>
<accession>A0A934SUN5</accession>
<evidence type="ECO:0000313" key="4">
    <source>
        <dbReference type="Proteomes" id="UP000622890"/>
    </source>
</evidence>
<evidence type="ECO:0000313" key="3">
    <source>
        <dbReference type="EMBL" id="MBK4735603.1"/>
    </source>
</evidence>
<evidence type="ECO:0000256" key="1">
    <source>
        <dbReference type="ARBA" id="ARBA00022737"/>
    </source>
</evidence>